<dbReference type="PANTHER" id="PTHR35861:SF1">
    <property type="entry name" value="PHAGE TAIL SHEATH PROTEIN"/>
    <property type="match status" value="1"/>
</dbReference>
<dbReference type="InterPro" id="IPR035089">
    <property type="entry name" value="Phage_sheath_subtilisin"/>
</dbReference>
<proteinExistence type="inferred from homology"/>
<evidence type="ECO:0000259" key="3">
    <source>
        <dbReference type="Pfam" id="PF17482"/>
    </source>
</evidence>
<evidence type="ECO:0000256" key="1">
    <source>
        <dbReference type="ARBA" id="ARBA00008005"/>
    </source>
</evidence>
<organism evidence="4">
    <name type="scientific">Serratia marcescens</name>
    <dbReference type="NCBI Taxonomy" id="615"/>
    <lineage>
        <taxon>Bacteria</taxon>
        <taxon>Pseudomonadati</taxon>
        <taxon>Pseudomonadota</taxon>
        <taxon>Gammaproteobacteria</taxon>
        <taxon>Enterobacterales</taxon>
        <taxon>Yersiniaceae</taxon>
        <taxon>Serratia</taxon>
    </lineage>
</organism>
<dbReference type="AlphaFoldDB" id="A0A1C3HHM3"/>
<sequence length="477" mass="51794">MSANYLHGPEVIEIERGSRPVKGVKSAVIAVVGTAPAGPVNIPTLCLTEKDAAQFGEEAEGFTLPQALRAIYDHGAGTVVVVNVFDPKRHKVTQSEQDVTFDKATNQLQLKFPVVSKVTLKSQDAKTTYTEGKDFTVEVATGIVTRVTNGAIAVGAQVRATYDNADASKVTAADIIGSIDAAGRRTGLKALDETYTLFGFDVKILIAPVYCTQNSVTVELIACAEKYKALAYVDAPVGTTFAQAINGRGPAGNINFNTSSDRVRLCYPHALVYDKATNKNRLEPLSQRAAGLRAKVDNDKGFWWSSSNQEIAGIVGMERALSAKPGDPQSEVNLLNENGITTVFNSFGSGLRLWGNRTAAFPSVTHMKNFENVRRTADMLNESLRFYSQQYIDQPIDQALIDALTESVNAYGRKLIGDGALLGFLCWYDKNRNPNEELEAGHLLLSYKFTPKPPMERLTLESEITGEFLANLKGATN</sequence>
<dbReference type="InterPro" id="IPR020287">
    <property type="entry name" value="Tail_sheath_C"/>
</dbReference>
<comment type="similarity">
    <text evidence="1">Belongs to the myoviridae tail sheath protein family.</text>
</comment>
<dbReference type="Pfam" id="PF04984">
    <property type="entry name" value="Phage_sheath_1"/>
    <property type="match status" value="1"/>
</dbReference>
<dbReference type="EMBL" id="LT575490">
    <property type="protein sequence ID" value="SAY44551.1"/>
    <property type="molecule type" value="Genomic_DNA"/>
</dbReference>
<gene>
    <name evidence="4" type="ORF">PWN146_03261</name>
</gene>
<protein>
    <submittedName>
        <fullName evidence="4">Phage tail sheath protein</fullName>
    </submittedName>
</protein>
<feature type="domain" description="Tail sheath protein subtilisin-like" evidence="2">
    <location>
        <begin position="184"/>
        <end position="359"/>
    </location>
</feature>
<dbReference type="InterPro" id="IPR052042">
    <property type="entry name" value="Tail_sheath_structural"/>
</dbReference>
<dbReference type="PANTHER" id="PTHR35861">
    <property type="match status" value="1"/>
</dbReference>
<accession>A0A1C3HHM3</accession>
<dbReference type="Pfam" id="PF17482">
    <property type="entry name" value="Phage_sheath_1C"/>
    <property type="match status" value="1"/>
</dbReference>
<dbReference type="Gene3D" id="3.40.50.11780">
    <property type="match status" value="1"/>
</dbReference>
<evidence type="ECO:0000313" key="4">
    <source>
        <dbReference type="EMBL" id="SAY44551.1"/>
    </source>
</evidence>
<name>A0A1C3HHM3_SERMA</name>
<reference evidence="4" key="1">
    <citation type="submission" date="2016-05" db="EMBL/GenBank/DDBJ databases">
        <authorList>
            <person name="Cock P.J.A."/>
            <person name="Cock P.J.A."/>
        </authorList>
    </citation>
    <scope>NUCLEOTIDE SEQUENCE</scope>
    <source>
        <strain evidence="4">PWN146_assembly</strain>
    </source>
</reference>
<feature type="domain" description="Tail sheath protein C-terminal" evidence="3">
    <location>
        <begin position="365"/>
        <end position="465"/>
    </location>
</feature>
<evidence type="ECO:0000259" key="2">
    <source>
        <dbReference type="Pfam" id="PF04984"/>
    </source>
</evidence>